<protein>
    <submittedName>
        <fullName evidence="1">Leucine-rich repeat</fullName>
    </submittedName>
    <submittedName>
        <fullName evidence="2">Leucine-rich_repeat</fullName>
    </submittedName>
</protein>
<dbReference type="Proteomes" id="UP001642409">
    <property type="component" value="Unassembled WGS sequence"/>
</dbReference>
<reference evidence="2 3" key="2">
    <citation type="submission" date="2024-07" db="EMBL/GenBank/DDBJ databases">
        <authorList>
            <person name="Akdeniz Z."/>
        </authorList>
    </citation>
    <scope>NUCLEOTIDE SEQUENCE [LARGE SCALE GENOMIC DNA]</scope>
</reference>
<dbReference type="PROSITE" id="PS51450">
    <property type="entry name" value="LRR"/>
    <property type="match status" value="1"/>
</dbReference>
<sequence length="121" mass="14247">MKQLKQLDVQFNRISDFSTLEQHQNNFNSVNEDGKRCFNILNQTEPFQEELRYANQMKNIESPNVQLKLIQNKRKTLKTYFNAFKLKINAVPIRAHSDQIQFTSSAVRLFTQLDLLDQLGQ</sequence>
<gene>
    <name evidence="2" type="ORF">HINF_LOCUS22622</name>
    <name evidence="1" type="ORF">HINF_LOCUS27077</name>
</gene>
<keyword evidence="3" id="KW-1185">Reference proteome</keyword>
<evidence type="ECO:0000313" key="1">
    <source>
        <dbReference type="EMBL" id="CAI9939432.1"/>
    </source>
</evidence>
<evidence type="ECO:0000313" key="2">
    <source>
        <dbReference type="EMBL" id="CAL6011244.1"/>
    </source>
</evidence>
<accession>A0AA86U6B3</accession>
<comment type="caution">
    <text evidence="1">The sequence shown here is derived from an EMBL/GenBank/DDBJ whole genome shotgun (WGS) entry which is preliminary data.</text>
</comment>
<reference evidence="1" key="1">
    <citation type="submission" date="2023-06" db="EMBL/GenBank/DDBJ databases">
        <authorList>
            <person name="Kurt Z."/>
        </authorList>
    </citation>
    <scope>NUCLEOTIDE SEQUENCE</scope>
</reference>
<organism evidence="1">
    <name type="scientific">Hexamita inflata</name>
    <dbReference type="NCBI Taxonomy" id="28002"/>
    <lineage>
        <taxon>Eukaryota</taxon>
        <taxon>Metamonada</taxon>
        <taxon>Diplomonadida</taxon>
        <taxon>Hexamitidae</taxon>
        <taxon>Hexamitinae</taxon>
        <taxon>Hexamita</taxon>
    </lineage>
</organism>
<proteinExistence type="predicted"/>
<dbReference type="EMBL" id="CAXDID020000063">
    <property type="protein sequence ID" value="CAL6011244.1"/>
    <property type="molecule type" value="Genomic_DNA"/>
</dbReference>
<dbReference type="AlphaFoldDB" id="A0AA86U6B3"/>
<dbReference type="InterPro" id="IPR001611">
    <property type="entry name" value="Leu-rich_rpt"/>
</dbReference>
<dbReference type="EMBL" id="CATOUU010000664">
    <property type="protein sequence ID" value="CAI9939432.1"/>
    <property type="molecule type" value="Genomic_DNA"/>
</dbReference>
<name>A0AA86U6B3_9EUKA</name>
<evidence type="ECO:0000313" key="3">
    <source>
        <dbReference type="Proteomes" id="UP001642409"/>
    </source>
</evidence>